<dbReference type="InterPro" id="IPR058923">
    <property type="entry name" value="RCC1-like_dom"/>
</dbReference>
<dbReference type="SUPFAM" id="SSF50985">
    <property type="entry name" value="RCC1/BLIP-II"/>
    <property type="match status" value="2"/>
</dbReference>
<keyword evidence="2" id="KW-0732">Signal</keyword>
<evidence type="ECO:0000256" key="2">
    <source>
        <dbReference type="SAM" id="SignalP"/>
    </source>
</evidence>
<keyword evidence="1" id="KW-0677">Repeat</keyword>
<dbReference type="PROSITE" id="PS50012">
    <property type="entry name" value="RCC1_3"/>
    <property type="match status" value="6"/>
</dbReference>
<dbReference type="EMBL" id="CP050177">
    <property type="protein sequence ID" value="QIQ02799.1"/>
    <property type="molecule type" value="Genomic_DNA"/>
</dbReference>
<protein>
    <recommendedName>
        <fullName evidence="3">RCC1-like domain-containing protein</fullName>
    </recommendedName>
</protein>
<dbReference type="PROSITE" id="PS00626">
    <property type="entry name" value="RCC1_2"/>
    <property type="match status" value="3"/>
</dbReference>
<feature type="signal peptide" evidence="2">
    <location>
        <begin position="1"/>
        <end position="37"/>
    </location>
</feature>
<dbReference type="PANTHER" id="PTHR45622:SF58">
    <property type="entry name" value="REGULATOR OF CHROMOSOME CONDENSATION DOMAIN-CONTAINING PROTEIN"/>
    <property type="match status" value="1"/>
</dbReference>
<name>A0A6G9GXL7_9ACTN</name>
<dbReference type="InterPro" id="IPR009091">
    <property type="entry name" value="RCC1/BLIP-II"/>
</dbReference>
<accession>A0A6G9GXL7</accession>
<dbReference type="Proteomes" id="UP000501179">
    <property type="component" value="Chromosome"/>
</dbReference>
<dbReference type="InterPro" id="IPR051709">
    <property type="entry name" value="Ub-ligase/GTPase-reg"/>
</dbReference>
<proteinExistence type="predicted"/>
<feature type="domain" description="RCC1-like" evidence="3">
    <location>
        <begin position="56"/>
        <end position="302"/>
    </location>
</feature>
<sequence length="430" mass="43424">MLDLRKDPLVRPPHTGRRLAVAFCSLAVLLAPVAAHASAPAPAGQRGATVSAGTGLAQEKRLKSWGNNRSGQLGDGTWTDFRTTATTVLGLTSAEVVKIAAGGGGAANGHGLALLTDRTVQSWGANGSGQLGDGSVFSHNAPGQVVNLSDARDIAAGGWHSLALRDDGTVVAWGRNNYGQLGNGTHNDSSVPVRVEGLDKVTAVAAGLHHSLALREDGTVWAWGHNANGQLGDGTSAGRNVPAPVNGLTGVTRIAAGCDHNLALTGQPGDGADPTGGNAVKAWGHNATGQLGDNSTVNRYTPVDTQGIWLGGVAHIAAGCRHSLAVTDSDHKLKAWGQNTSGQLGDGTTDHRITPVPVPGLKGVQLLAGGREHTVALLGDGAVRSWGANGSGQLGNGTTTESSTPVTTLTALTGVDKIAAPVGGDFTFAN</sequence>
<evidence type="ECO:0000313" key="4">
    <source>
        <dbReference type="EMBL" id="QIQ02799.1"/>
    </source>
</evidence>
<feature type="chain" id="PRO_5026282959" description="RCC1-like domain-containing protein" evidence="2">
    <location>
        <begin position="38"/>
        <end position="430"/>
    </location>
</feature>
<dbReference type="InterPro" id="IPR000408">
    <property type="entry name" value="Reg_chr_condens"/>
</dbReference>
<keyword evidence="5" id="KW-1185">Reference proteome</keyword>
<reference evidence="4 5" key="1">
    <citation type="submission" date="2020-03" db="EMBL/GenBank/DDBJ databases">
        <title>A novel species.</title>
        <authorList>
            <person name="Gao J."/>
        </authorList>
    </citation>
    <scope>NUCLEOTIDE SEQUENCE [LARGE SCALE GENOMIC DNA]</scope>
    <source>
        <strain evidence="4 5">QMT-12</strain>
    </source>
</reference>
<dbReference type="Pfam" id="PF25390">
    <property type="entry name" value="WD40_RLD"/>
    <property type="match status" value="1"/>
</dbReference>
<evidence type="ECO:0000313" key="5">
    <source>
        <dbReference type="Proteomes" id="UP000501179"/>
    </source>
</evidence>
<dbReference type="AlphaFoldDB" id="A0A6G9GXL7"/>
<evidence type="ECO:0000259" key="3">
    <source>
        <dbReference type="Pfam" id="PF25390"/>
    </source>
</evidence>
<dbReference type="Pfam" id="PF00415">
    <property type="entry name" value="RCC1"/>
    <property type="match status" value="2"/>
</dbReference>
<gene>
    <name evidence="4" type="ORF">HA039_11130</name>
</gene>
<evidence type="ECO:0000256" key="1">
    <source>
        <dbReference type="ARBA" id="ARBA00022737"/>
    </source>
</evidence>
<dbReference type="Gene3D" id="2.130.10.30">
    <property type="entry name" value="Regulator of chromosome condensation 1/beta-lactamase-inhibitor protein II"/>
    <property type="match status" value="2"/>
</dbReference>
<dbReference type="PRINTS" id="PR00633">
    <property type="entry name" value="RCCNDNSATION"/>
</dbReference>
<organism evidence="4 5">
    <name type="scientific">Streptomyces liangshanensis</name>
    <dbReference type="NCBI Taxonomy" id="2717324"/>
    <lineage>
        <taxon>Bacteria</taxon>
        <taxon>Bacillati</taxon>
        <taxon>Actinomycetota</taxon>
        <taxon>Actinomycetes</taxon>
        <taxon>Kitasatosporales</taxon>
        <taxon>Streptomycetaceae</taxon>
        <taxon>Streptomyces</taxon>
    </lineage>
</organism>
<dbReference type="KEGG" id="slia:HA039_11130"/>
<dbReference type="PANTHER" id="PTHR45622">
    <property type="entry name" value="UBIQUITIN-PROTEIN LIGASE E3A-RELATED"/>
    <property type="match status" value="1"/>
</dbReference>